<name>A0ACB9N644_BAUVA</name>
<sequence length="334" mass="38006">MTTRFKKNRKKRQHVSAGHGRIGKHRKHPGGRGKAGGMHHHCILFDKYHPGYFGKVGMRYFHKLRNKFYNPIVNIDKLWSLVPSDIKEKASKDNVPLIDVTQFGCLELAPEIEFCQSQNIKVFLSIGGPNGDYSLCSPEDAKEVANFLWQLILSGQQVPDVPGLALDGIVFDIEGDRDNLYYDVLVTELNAFRAQKQFYLTSAPKCHYPDIHLHAAINTGYFDFISIKFYNNPSCEFDGSTGKLFNSWDIWTRYVPSNAIVFMGITANPGDNGYIPPEILPFVVEHIKQAPNYGGITLWNRYWDIQTIPSYSAQILPYVSKYVLRSVTKKHKAT</sequence>
<reference evidence="1 2" key="1">
    <citation type="journal article" date="2022" name="DNA Res.">
        <title>Chromosomal-level genome assembly of the orchid tree Bauhinia variegata (Leguminosae; Cercidoideae) supports the allotetraploid origin hypothesis of Bauhinia.</title>
        <authorList>
            <person name="Zhong Y."/>
            <person name="Chen Y."/>
            <person name="Zheng D."/>
            <person name="Pang J."/>
            <person name="Liu Y."/>
            <person name="Luo S."/>
            <person name="Meng S."/>
            <person name="Qian L."/>
            <person name="Wei D."/>
            <person name="Dai S."/>
            <person name="Zhou R."/>
        </authorList>
    </citation>
    <scope>NUCLEOTIDE SEQUENCE [LARGE SCALE GENOMIC DNA]</scope>
    <source>
        <strain evidence="1">BV-YZ2020</strain>
    </source>
</reference>
<protein>
    <submittedName>
        <fullName evidence="1">Uncharacterized protein</fullName>
    </submittedName>
</protein>
<organism evidence="1 2">
    <name type="scientific">Bauhinia variegata</name>
    <name type="common">Purple orchid tree</name>
    <name type="synonym">Phanera variegata</name>
    <dbReference type="NCBI Taxonomy" id="167791"/>
    <lineage>
        <taxon>Eukaryota</taxon>
        <taxon>Viridiplantae</taxon>
        <taxon>Streptophyta</taxon>
        <taxon>Embryophyta</taxon>
        <taxon>Tracheophyta</taxon>
        <taxon>Spermatophyta</taxon>
        <taxon>Magnoliopsida</taxon>
        <taxon>eudicotyledons</taxon>
        <taxon>Gunneridae</taxon>
        <taxon>Pentapetalae</taxon>
        <taxon>rosids</taxon>
        <taxon>fabids</taxon>
        <taxon>Fabales</taxon>
        <taxon>Fabaceae</taxon>
        <taxon>Cercidoideae</taxon>
        <taxon>Cercideae</taxon>
        <taxon>Bauhiniinae</taxon>
        <taxon>Bauhinia</taxon>
    </lineage>
</organism>
<comment type="caution">
    <text evidence="1">The sequence shown here is derived from an EMBL/GenBank/DDBJ whole genome shotgun (WGS) entry which is preliminary data.</text>
</comment>
<gene>
    <name evidence="1" type="ORF">L6164_016951</name>
</gene>
<keyword evidence="2" id="KW-1185">Reference proteome</keyword>
<dbReference type="Proteomes" id="UP000828941">
    <property type="component" value="Chromosome 7"/>
</dbReference>
<proteinExistence type="predicted"/>
<evidence type="ECO:0000313" key="1">
    <source>
        <dbReference type="EMBL" id="KAI4332008.1"/>
    </source>
</evidence>
<accession>A0ACB9N644</accession>
<evidence type="ECO:0000313" key="2">
    <source>
        <dbReference type="Proteomes" id="UP000828941"/>
    </source>
</evidence>
<dbReference type="EMBL" id="CM039432">
    <property type="protein sequence ID" value="KAI4332008.1"/>
    <property type="molecule type" value="Genomic_DNA"/>
</dbReference>